<comment type="caution">
    <text evidence="2">The sequence shown here is derived from an EMBL/GenBank/DDBJ whole genome shotgun (WGS) entry which is preliminary data.</text>
</comment>
<keyword evidence="3" id="KW-1185">Reference proteome</keyword>
<sequence>MEFRKATVNDVSHIMDIIYKAREDFKKKGIDQWQNNYPNEDIIINDIEKGYGFVLTDNDTIIGYVAVSFDGEETYDKIFDGEWLTTGEFAVVHRIAISEAYKGQKLSYIIMENVEQYCKDNGIYSIKVDTHIKNIPMQKILNRLNYKYCGKIYIRDGSERIAFEKILD</sequence>
<dbReference type="PROSITE" id="PS51186">
    <property type="entry name" value="GNAT"/>
    <property type="match status" value="1"/>
</dbReference>
<name>A0A4Z0D7A8_9FIRM</name>
<evidence type="ECO:0000313" key="2">
    <source>
        <dbReference type="EMBL" id="TFZ40788.1"/>
    </source>
</evidence>
<dbReference type="InterPro" id="IPR016181">
    <property type="entry name" value="Acyl_CoA_acyltransferase"/>
</dbReference>
<dbReference type="RefSeq" id="WP_135270814.1">
    <property type="nucleotide sequence ID" value="NZ_SRIB01000004.1"/>
</dbReference>
<organism evidence="2 3">
    <name type="scientific">Soehngenia longivitae</name>
    <dbReference type="NCBI Taxonomy" id="2562294"/>
    <lineage>
        <taxon>Bacteria</taxon>
        <taxon>Bacillati</taxon>
        <taxon>Bacillota</taxon>
        <taxon>Tissierellia</taxon>
        <taxon>Tissierellales</taxon>
        <taxon>Tissierellaceae</taxon>
        <taxon>Soehngenia</taxon>
    </lineage>
</organism>
<dbReference type="InterPro" id="IPR000182">
    <property type="entry name" value="GNAT_dom"/>
</dbReference>
<evidence type="ECO:0000259" key="1">
    <source>
        <dbReference type="PROSITE" id="PS51186"/>
    </source>
</evidence>
<dbReference type="Pfam" id="PF00583">
    <property type="entry name" value="Acetyltransf_1"/>
    <property type="match status" value="1"/>
</dbReference>
<accession>A0A4Z0D7A8</accession>
<protein>
    <submittedName>
        <fullName evidence="2">GNAT family N-acetyltransferase</fullName>
    </submittedName>
</protein>
<dbReference type="SUPFAM" id="SSF55729">
    <property type="entry name" value="Acyl-CoA N-acyltransferases (Nat)"/>
    <property type="match status" value="1"/>
</dbReference>
<feature type="domain" description="N-acetyltransferase" evidence="1">
    <location>
        <begin position="1"/>
        <end position="168"/>
    </location>
</feature>
<dbReference type="CDD" id="cd04301">
    <property type="entry name" value="NAT_SF"/>
    <property type="match status" value="1"/>
</dbReference>
<reference evidence="2 3" key="1">
    <citation type="submission" date="2019-03" db="EMBL/GenBank/DDBJ databases">
        <title>Draft genome sequence data and analysis of a Fermenting Bacterium, Soehngenia longevitae strain 1933PT, isolated from petroleum reservoir in Azerbaijan.</title>
        <authorList>
            <person name="Grouzdev D.S."/>
            <person name="Bidzhieva S.K."/>
            <person name="Sokolova D.S."/>
            <person name="Tourova T.P."/>
            <person name="Poltaraus A.B."/>
            <person name="Nazina T.N."/>
        </authorList>
    </citation>
    <scope>NUCLEOTIDE SEQUENCE [LARGE SCALE GENOMIC DNA]</scope>
    <source>
        <strain evidence="2 3">1933P</strain>
    </source>
</reference>
<dbReference type="Proteomes" id="UP000298381">
    <property type="component" value="Unassembled WGS sequence"/>
</dbReference>
<evidence type="ECO:0000313" key="3">
    <source>
        <dbReference type="Proteomes" id="UP000298381"/>
    </source>
</evidence>
<dbReference type="EMBL" id="SRIB01000004">
    <property type="protein sequence ID" value="TFZ40788.1"/>
    <property type="molecule type" value="Genomic_DNA"/>
</dbReference>
<dbReference type="Gene3D" id="3.40.630.30">
    <property type="match status" value="1"/>
</dbReference>
<keyword evidence="2" id="KW-0808">Transferase</keyword>
<dbReference type="OrthoDB" id="9796381at2"/>
<gene>
    <name evidence="2" type="ORF">E4100_04325</name>
</gene>
<proteinExistence type="predicted"/>
<dbReference type="AlphaFoldDB" id="A0A4Z0D7A8"/>
<dbReference type="GO" id="GO:0016747">
    <property type="term" value="F:acyltransferase activity, transferring groups other than amino-acyl groups"/>
    <property type="evidence" value="ECO:0007669"/>
    <property type="project" value="InterPro"/>
</dbReference>